<name>A0ABP7U4H2_9SPHN</name>
<dbReference type="EMBL" id="BAABBR010000001">
    <property type="protein sequence ID" value="GAA4035804.1"/>
    <property type="molecule type" value="Genomic_DNA"/>
</dbReference>
<dbReference type="RefSeq" id="WP_344696448.1">
    <property type="nucleotide sequence ID" value="NZ_BAABBR010000001.1"/>
</dbReference>
<reference evidence="3" key="1">
    <citation type="journal article" date="2019" name="Int. J. Syst. Evol. Microbiol.">
        <title>The Global Catalogue of Microorganisms (GCM) 10K type strain sequencing project: providing services to taxonomists for standard genome sequencing and annotation.</title>
        <authorList>
            <consortium name="The Broad Institute Genomics Platform"/>
            <consortium name="The Broad Institute Genome Sequencing Center for Infectious Disease"/>
            <person name="Wu L."/>
            <person name="Ma J."/>
        </authorList>
    </citation>
    <scope>NUCLEOTIDE SEQUENCE [LARGE SCALE GENOMIC DNA]</scope>
    <source>
        <strain evidence="3">JCM 17564</strain>
    </source>
</reference>
<dbReference type="Proteomes" id="UP001424459">
    <property type="component" value="Unassembled WGS sequence"/>
</dbReference>
<accession>A0ABP7U4H2</accession>
<dbReference type="SUPFAM" id="SSF52402">
    <property type="entry name" value="Adenine nucleotide alpha hydrolases-like"/>
    <property type="match status" value="1"/>
</dbReference>
<protein>
    <submittedName>
        <fullName evidence="2">Universal stress protein</fullName>
    </submittedName>
</protein>
<keyword evidence="3" id="KW-1185">Reference proteome</keyword>
<evidence type="ECO:0000313" key="2">
    <source>
        <dbReference type="EMBL" id="GAA4035804.1"/>
    </source>
</evidence>
<organism evidence="2 3">
    <name type="scientific">Sphingomonas rosea</name>
    <dbReference type="NCBI Taxonomy" id="335605"/>
    <lineage>
        <taxon>Bacteria</taxon>
        <taxon>Pseudomonadati</taxon>
        <taxon>Pseudomonadota</taxon>
        <taxon>Alphaproteobacteria</taxon>
        <taxon>Sphingomonadales</taxon>
        <taxon>Sphingomonadaceae</taxon>
        <taxon>Sphingomonas</taxon>
    </lineage>
</organism>
<dbReference type="Pfam" id="PF00582">
    <property type="entry name" value="Usp"/>
    <property type="match status" value="1"/>
</dbReference>
<dbReference type="Gene3D" id="3.40.50.12370">
    <property type="match status" value="1"/>
</dbReference>
<proteinExistence type="predicted"/>
<comment type="caution">
    <text evidence="2">The sequence shown here is derived from an EMBL/GenBank/DDBJ whole genome shotgun (WGS) entry which is preliminary data.</text>
</comment>
<sequence>MGAMATGKRTYLVVIDDSQEARQALRFAARRAAKTGGAIEVLAITEAQDFVQWGGVEAAIKEEQQLRIEARVAAALGELPGVEGLKPDAILLQPGEPVAVVREIVRSREDIAALVLGAAPTGDPGALVTAFTGSDAGKLPCPVMIIPGGLSDERLEALS</sequence>
<evidence type="ECO:0000313" key="3">
    <source>
        <dbReference type="Proteomes" id="UP001424459"/>
    </source>
</evidence>
<feature type="domain" description="UspA" evidence="1">
    <location>
        <begin position="11"/>
        <end position="147"/>
    </location>
</feature>
<dbReference type="InterPro" id="IPR006016">
    <property type="entry name" value="UspA"/>
</dbReference>
<gene>
    <name evidence="2" type="ORF">GCM10022281_15320</name>
</gene>
<evidence type="ECO:0000259" key="1">
    <source>
        <dbReference type="Pfam" id="PF00582"/>
    </source>
</evidence>